<name>A0A1M6EH56_9CLOT</name>
<evidence type="ECO:0000313" key="2">
    <source>
        <dbReference type="EMBL" id="SHI84719.1"/>
    </source>
</evidence>
<evidence type="ECO:0000256" key="1">
    <source>
        <dbReference type="SAM" id="Phobius"/>
    </source>
</evidence>
<gene>
    <name evidence="2" type="ORF">SAMN05444401_1571</name>
</gene>
<evidence type="ECO:0000313" key="3">
    <source>
        <dbReference type="Proteomes" id="UP000184080"/>
    </source>
</evidence>
<keyword evidence="3" id="KW-1185">Reference proteome</keyword>
<dbReference type="AlphaFoldDB" id="A0A1M6EH56"/>
<feature type="transmembrane region" description="Helical" evidence="1">
    <location>
        <begin position="79"/>
        <end position="100"/>
    </location>
</feature>
<feature type="transmembrane region" description="Helical" evidence="1">
    <location>
        <begin position="133"/>
        <end position="153"/>
    </location>
</feature>
<reference evidence="2 3" key="1">
    <citation type="submission" date="2016-11" db="EMBL/GenBank/DDBJ databases">
        <authorList>
            <person name="Jaros S."/>
            <person name="Januszkiewicz K."/>
            <person name="Wedrychowicz H."/>
        </authorList>
    </citation>
    <scope>NUCLEOTIDE SEQUENCE [LARGE SCALE GENOMIC DNA]</scope>
    <source>
        <strain evidence="2 3">DSM 21864</strain>
    </source>
</reference>
<dbReference type="EMBL" id="FQZO01000002">
    <property type="protein sequence ID" value="SHI84719.1"/>
    <property type="molecule type" value="Genomic_DNA"/>
</dbReference>
<keyword evidence="1" id="KW-0812">Transmembrane</keyword>
<keyword evidence="1" id="KW-0472">Membrane</keyword>
<feature type="transmembrane region" description="Helical" evidence="1">
    <location>
        <begin position="42"/>
        <end position="67"/>
    </location>
</feature>
<dbReference type="RefSeq" id="WP_073005295.1">
    <property type="nucleotide sequence ID" value="NZ_FQZO01000002.1"/>
</dbReference>
<accession>A0A1M6EH56</accession>
<sequence>MGRNILRCMLGSLSISIAALIISSLAVPPVIFLKSYAGSSIISARGIYLIIIVVILALCALGYYFLGKSLKIYKEDMKNIIPVVFFTLWNILLLSLTYIFQNSNPELSRFNYNIFCLFNAQWMSLIIITAENFIFKSSIVYSVFPSLFIYLGVRKIQS</sequence>
<organism evidence="2 3">
    <name type="scientific">Clostridium amylolyticum</name>
    <dbReference type="NCBI Taxonomy" id="1121298"/>
    <lineage>
        <taxon>Bacteria</taxon>
        <taxon>Bacillati</taxon>
        <taxon>Bacillota</taxon>
        <taxon>Clostridia</taxon>
        <taxon>Eubacteriales</taxon>
        <taxon>Clostridiaceae</taxon>
        <taxon>Clostridium</taxon>
    </lineage>
</organism>
<dbReference type="Proteomes" id="UP000184080">
    <property type="component" value="Unassembled WGS sequence"/>
</dbReference>
<protein>
    <submittedName>
        <fullName evidence="2">Uncharacterized protein</fullName>
    </submittedName>
</protein>
<keyword evidence="1" id="KW-1133">Transmembrane helix</keyword>
<proteinExistence type="predicted"/>